<dbReference type="Pfam" id="PF00196">
    <property type="entry name" value="GerE"/>
    <property type="match status" value="1"/>
</dbReference>
<dbReference type="PROSITE" id="PS50043">
    <property type="entry name" value="HTH_LUXR_2"/>
    <property type="match status" value="1"/>
</dbReference>
<keyword evidence="3" id="KW-0804">Transcription</keyword>
<dbReference type="AlphaFoldDB" id="A0A120FRU1"/>
<gene>
    <name evidence="5" type="ORF">AS156_28530</name>
</gene>
<keyword evidence="2" id="KW-0238">DNA-binding</keyword>
<dbReference type="SUPFAM" id="SSF75516">
    <property type="entry name" value="Pheromone-binding domain of LuxR-like quorum-sensing transcription factors"/>
    <property type="match status" value="1"/>
</dbReference>
<feature type="domain" description="HTH luxR-type" evidence="4">
    <location>
        <begin position="176"/>
        <end position="241"/>
    </location>
</feature>
<keyword evidence="6" id="KW-1185">Reference proteome</keyword>
<keyword evidence="1" id="KW-0805">Transcription regulation</keyword>
<dbReference type="InterPro" id="IPR005143">
    <property type="entry name" value="TF_LuxR_autoind-bd_dom"/>
</dbReference>
<dbReference type="PANTHER" id="PTHR44688:SF16">
    <property type="entry name" value="DNA-BINDING TRANSCRIPTIONAL ACTIVATOR DEVR_DOSR"/>
    <property type="match status" value="1"/>
</dbReference>
<name>A0A120FRU1_9BRAD</name>
<comment type="caution">
    <text evidence="5">The sequence shown here is derived from an EMBL/GenBank/DDBJ whole genome shotgun (WGS) entry which is preliminary data.</text>
</comment>
<organism evidence="5 6">
    <name type="scientific">Bradyrhizobium macuxiense</name>
    <dbReference type="NCBI Taxonomy" id="1755647"/>
    <lineage>
        <taxon>Bacteria</taxon>
        <taxon>Pseudomonadati</taxon>
        <taxon>Pseudomonadota</taxon>
        <taxon>Alphaproteobacteria</taxon>
        <taxon>Hyphomicrobiales</taxon>
        <taxon>Nitrobacteraceae</taxon>
        <taxon>Bradyrhizobium</taxon>
    </lineage>
</organism>
<accession>A0A120FRU1</accession>
<evidence type="ECO:0000256" key="1">
    <source>
        <dbReference type="ARBA" id="ARBA00023015"/>
    </source>
</evidence>
<dbReference type="InterPro" id="IPR000792">
    <property type="entry name" value="Tscrpt_reg_LuxR_C"/>
</dbReference>
<dbReference type="OrthoDB" id="3170288at2"/>
<dbReference type="PANTHER" id="PTHR44688">
    <property type="entry name" value="DNA-BINDING TRANSCRIPTIONAL ACTIVATOR DEVR_DOSR"/>
    <property type="match status" value="1"/>
</dbReference>
<dbReference type="PROSITE" id="PS00622">
    <property type="entry name" value="HTH_LUXR_1"/>
    <property type="match status" value="1"/>
</dbReference>
<dbReference type="Gene3D" id="3.30.450.80">
    <property type="entry name" value="Transcription factor LuxR-like, autoinducer-binding domain"/>
    <property type="match status" value="1"/>
</dbReference>
<dbReference type="EMBL" id="LNCU01000014">
    <property type="protein sequence ID" value="KWV60651.1"/>
    <property type="molecule type" value="Genomic_DNA"/>
</dbReference>
<dbReference type="InterPro" id="IPR016032">
    <property type="entry name" value="Sig_transdc_resp-reg_C-effctor"/>
</dbReference>
<evidence type="ECO:0000313" key="5">
    <source>
        <dbReference type="EMBL" id="KWV60651.1"/>
    </source>
</evidence>
<evidence type="ECO:0000313" key="6">
    <source>
        <dbReference type="Proteomes" id="UP000057737"/>
    </source>
</evidence>
<dbReference type="RefSeq" id="WP_066500133.1">
    <property type="nucleotide sequence ID" value="NZ_LNCU01000014.1"/>
</dbReference>
<dbReference type="SMART" id="SM00421">
    <property type="entry name" value="HTH_LUXR"/>
    <property type="match status" value="1"/>
</dbReference>
<reference evidence="5 6" key="1">
    <citation type="submission" date="2015-11" db="EMBL/GenBank/DDBJ databases">
        <title>Draft Genome Sequence of the Strain BR 10303 (Bradyrhizobium sp.) isolated from nodules of Centrolobium paraense.</title>
        <authorList>
            <person name="Zelli J.E."/>
            <person name="Simoes-Araujo J.L."/>
            <person name="Barauna A.C."/>
            <person name="Silva K."/>
        </authorList>
    </citation>
    <scope>NUCLEOTIDE SEQUENCE [LARGE SCALE GENOMIC DNA]</scope>
    <source>
        <strain evidence="5 6">BR 10303</strain>
    </source>
</reference>
<dbReference type="Proteomes" id="UP000057737">
    <property type="component" value="Unassembled WGS sequence"/>
</dbReference>
<protein>
    <submittedName>
        <fullName evidence="5">Transcriptional regulator</fullName>
    </submittedName>
</protein>
<dbReference type="Pfam" id="PF03472">
    <property type="entry name" value="Autoind_bind"/>
    <property type="match status" value="1"/>
</dbReference>
<proteinExistence type="predicted"/>
<dbReference type="SUPFAM" id="SSF46894">
    <property type="entry name" value="C-terminal effector domain of the bipartite response regulators"/>
    <property type="match status" value="1"/>
</dbReference>
<evidence type="ECO:0000256" key="3">
    <source>
        <dbReference type="ARBA" id="ARBA00023163"/>
    </source>
</evidence>
<dbReference type="PRINTS" id="PR00038">
    <property type="entry name" value="HTHLUXR"/>
</dbReference>
<evidence type="ECO:0000256" key="2">
    <source>
        <dbReference type="ARBA" id="ARBA00023125"/>
    </source>
</evidence>
<dbReference type="InterPro" id="IPR036388">
    <property type="entry name" value="WH-like_DNA-bd_sf"/>
</dbReference>
<dbReference type="InterPro" id="IPR036693">
    <property type="entry name" value="TF_LuxR_autoind-bd_dom_sf"/>
</dbReference>
<sequence length="245" mass="27540">MHRRVADIRRSAFEFVEGIERLSTTGEIMDAMGGVLNRHGIEHYLFTFIPTPTSTLKDVTAASRLPDGLEEVYAAKGYVQDDPGFRHAQTTVRPFRWFRESPYDPEREPRAAEVVQLCREFGLVEGIVVPVVSHARRAGQVWFGGATLDIPDRELPALHLMAIYAFDRILKLHGSPAQQQANLTPREREILTLAANGKSTWEIGEKLHITSRTVKEHIKHLCRKLGAATRTQAVMIAVRDGIIQP</sequence>
<evidence type="ECO:0000259" key="4">
    <source>
        <dbReference type="PROSITE" id="PS50043"/>
    </source>
</evidence>
<dbReference type="Gene3D" id="1.10.10.10">
    <property type="entry name" value="Winged helix-like DNA-binding domain superfamily/Winged helix DNA-binding domain"/>
    <property type="match status" value="1"/>
</dbReference>
<dbReference type="GO" id="GO:0003677">
    <property type="term" value="F:DNA binding"/>
    <property type="evidence" value="ECO:0007669"/>
    <property type="project" value="UniProtKB-KW"/>
</dbReference>
<dbReference type="GO" id="GO:0006355">
    <property type="term" value="P:regulation of DNA-templated transcription"/>
    <property type="evidence" value="ECO:0007669"/>
    <property type="project" value="InterPro"/>
</dbReference>
<dbReference type="CDD" id="cd06170">
    <property type="entry name" value="LuxR_C_like"/>
    <property type="match status" value="1"/>
</dbReference>